<protein>
    <submittedName>
        <fullName evidence="2">Uncharacterized protein</fullName>
    </submittedName>
</protein>
<evidence type="ECO:0000313" key="3">
    <source>
        <dbReference type="Proteomes" id="UP000295455"/>
    </source>
</evidence>
<organism evidence="2 3">
    <name type="scientific">Mariniflexile fucanivorans</name>
    <dbReference type="NCBI Taxonomy" id="264023"/>
    <lineage>
        <taxon>Bacteria</taxon>
        <taxon>Pseudomonadati</taxon>
        <taxon>Bacteroidota</taxon>
        <taxon>Flavobacteriia</taxon>
        <taxon>Flavobacteriales</taxon>
        <taxon>Flavobacteriaceae</taxon>
        <taxon>Mariniflexile</taxon>
    </lineage>
</organism>
<gene>
    <name evidence="2" type="ORF">EV196_104137</name>
</gene>
<feature type="region of interest" description="Disordered" evidence="1">
    <location>
        <begin position="24"/>
        <end position="58"/>
    </location>
</feature>
<name>A0A4V2QDY8_9FLAO</name>
<dbReference type="PROSITE" id="PS51257">
    <property type="entry name" value="PROKAR_LIPOPROTEIN"/>
    <property type="match status" value="1"/>
</dbReference>
<evidence type="ECO:0000256" key="1">
    <source>
        <dbReference type="SAM" id="MobiDB-lite"/>
    </source>
</evidence>
<proteinExistence type="predicted"/>
<feature type="compositionally biased region" description="Acidic residues" evidence="1">
    <location>
        <begin position="34"/>
        <end position="58"/>
    </location>
</feature>
<keyword evidence="3" id="KW-1185">Reference proteome</keyword>
<dbReference type="RefSeq" id="WP_165876136.1">
    <property type="nucleotide sequence ID" value="NZ_OX156936.1"/>
</dbReference>
<dbReference type="AlphaFoldDB" id="A0A4V2QDY8"/>
<comment type="caution">
    <text evidence="2">The sequence shown here is derived from an EMBL/GenBank/DDBJ whole genome shotgun (WGS) entry which is preliminary data.</text>
</comment>
<sequence>MKKLVYTFLLLATVGIISTSCREKKTAGEKVEDGVEEVGDGIEDAADDVSDEVEDAVD</sequence>
<evidence type="ECO:0000313" key="2">
    <source>
        <dbReference type="EMBL" id="TCL66107.1"/>
    </source>
</evidence>
<dbReference type="EMBL" id="SLUP01000004">
    <property type="protein sequence ID" value="TCL66107.1"/>
    <property type="molecule type" value="Genomic_DNA"/>
</dbReference>
<accession>A0A4V2QDY8</accession>
<dbReference type="Proteomes" id="UP000295455">
    <property type="component" value="Unassembled WGS sequence"/>
</dbReference>
<feature type="compositionally biased region" description="Basic and acidic residues" evidence="1">
    <location>
        <begin position="24"/>
        <end position="33"/>
    </location>
</feature>
<reference evidence="2 3" key="1">
    <citation type="submission" date="2019-03" db="EMBL/GenBank/DDBJ databases">
        <title>Genomic Encyclopedia of Type Strains, Phase IV (KMG-IV): sequencing the most valuable type-strain genomes for metagenomic binning, comparative biology and taxonomic classification.</title>
        <authorList>
            <person name="Goeker M."/>
        </authorList>
    </citation>
    <scope>NUCLEOTIDE SEQUENCE [LARGE SCALE GENOMIC DNA]</scope>
    <source>
        <strain evidence="2 3">DSM 18792</strain>
    </source>
</reference>